<sequence length="63" mass="7181">MKFSLNGLYIESYTKCANCGVLIYEASAEDSVRRKMHDGSIYCSQECVDWKIERDARRAKAAV</sequence>
<dbReference type="EMBL" id="LYTK01000021">
    <property type="protein sequence ID" value="OBQ60957.1"/>
    <property type="molecule type" value="Genomic_DNA"/>
</dbReference>
<proteinExistence type="predicted"/>
<reference evidence="1 2" key="1">
    <citation type="submission" date="2016-05" db="EMBL/GenBank/DDBJ databases">
        <authorList>
            <person name="Ramsay J.P."/>
        </authorList>
    </citation>
    <scope>NUCLEOTIDE SEQUENCE [LARGE SCALE GENOMIC DNA]</scope>
    <source>
        <strain evidence="1 2">NZP2042</strain>
    </source>
</reference>
<name>A0A6M7TYC8_RHILI</name>
<dbReference type="Proteomes" id="UP000093737">
    <property type="component" value="Unassembled WGS sequence"/>
</dbReference>
<dbReference type="RefSeq" id="WP_056566239.1">
    <property type="nucleotide sequence ID" value="NZ_CP033334.1"/>
</dbReference>
<organism evidence="1 2">
    <name type="scientific">Rhizobium loti</name>
    <name type="common">Mesorhizobium loti</name>
    <dbReference type="NCBI Taxonomy" id="381"/>
    <lineage>
        <taxon>Bacteria</taxon>
        <taxon>Pseudomonadati</taxon>
        <taxon>Pseudomonadota</taxon>
        <taxon>Alphaproteobacteria</taxon>
        <taxon>Hyphomicrobiales</taxon>
        <taxon>Phyllobacteriaceae</taxon>
        <taxon>Mesorhizobium</taxon>
    </lineage>
</organism>
<dbReference type="AlphaFoldDB" id="A0A6M7TYC8"/>
<protein>
    <submittedName>
        <fullName evidence="1">Uncharacterized protein</fullName>
    </submittedName>
</protein>
<accession>A0A6M7TYC8</accession>
<evidence type="ECO:0000313" key="2">
    <source>
        <dbReference type="Proteomes" id="UP000093737"/>
    </source>
</evidence>
<evidence type="ECO:0000313" key="1">
    <source>
        <dbReference type="EMBL" id="OBQ60957.1"/>
    </source>
</evidence>
<gene>
    <name evidence="1" type="ORF">A8145_23950</name>
</gene>
<comment type="caution">
    <text evidence="1">The sequence shown here is derived from an EMBL/GenBank/DDBJ whole genome shotgun (WGS) entry which is preliminary data.</text>
</comment>